<protein>
    <submittedName>
        <fullName evidence="1">Uncharacterized protein</fullName>
    </submittedName>
</protein>
<keyword evidence="2" id="KW-1185">Reference proteome</keyword>
<dbReference type="AlphaFoldDB" id="A0AAY5L6N3"/>
<dbReference type="PANTHER" id="PTHR28434:SF1">
    <property type="entry name" value="PROTEIN C3ORF33"/>
    <property type="match status" value="1"/>
</dbReference>
<proteinExistence type="predicted"/>
<organism evidence="1 2">
    <name type="scientific">Esox lucius</name>
    <name type="common">Northern pike</name>
    <dbReference type="NCBI Taxonomy" id="8010"/>
    <lineage>
        <taxon>Eukaryota</taxon>
        <taxon>Metazoa</taxon>
        <taxon>Chordata</taxon>
        <taxon>Craniata</taxon>
        <taxon>Vertebrata</taxon>
        <taxon>Euteleostomi</taxon>
        <taxon>Actinopterygii</taxon>
        <taxon>Neopterygii</taxon>
        <taxon>Teleostei</taxon>
        <taxon>Protacanthopterygii</taxon>
        <taxon>Esociformes</taxon>
        <taxon>Esocidae</taxon>
        <taxon>Esox</taxon>
    </lineage>
</organism>
<dbReference type="PANTHER" id="PTHR28434">
    <property type="entry name" value="PROTEIN C3ORF33"/>
    <property type="match status" value="1"/>
</dbReference>
<evidence type="ECO:0000313" key="2">
    <source>
        <dbReference type="Proteomes" id="UP000265140"/>
    </source>
</evidence>
<evidence type="ECO:0000313" key="1">
    <source>
        <dbReference type="Ensembl" id="ENSELUP00000094392.1"/>
    </source>
</evidence>
<reference evidence="1 2" key="1">
    <citation type="submission" date="2020-02" db="EMBL/GenBank/DDBJ databases">
        <title>Esox lucius (northern pike) genome, fEsoLuc1, primary haplotype.</title>
        <authorList>
            <person name="Myers G."/>
            <person name="Karagic N."/>
            <person name="Meyer A."/>
            <person name="Pippel M."/>
            <person name="Reichard M."/>
            <person name="Winkler S."/>
            <person name="Tracey A."/>
            <person name="Sims Y."/>
            <person name="Howe K."/>
            <person name="Rhie A."/>
            <person name="Formenti G."/>
            <person name="Durbin R."/>
            <person name="Fedrigo O."/>
            <person name="Jarvis E.D."/>
        </authorList>
    </citation>
    <scope>NUCLEOTIDE SEQUENCE [LARGE SCALE GENOMIC DNA]</scope>
</reference>
<sequence>MSTRPSEDEKGQNPTNIVSSISQFADDNLTIIRNISTGLALAGVVIISRSIKLVSCLNNVAI</sequence>
<reference evidence="1" key="2">
    <citation type="submission" date="2025-08" db="UniProtKB">
        <authorList>
            <consortium name="Ensembl"/>
        </authorList>
    </citation>
    <scope>IDENTIFICATION</scope>
</reference>
<dbReference type="GO" id="GO:0005615">
    <property type="term" value="C:extracellular space"/>
    <property type="evidence" value="ECO:0007669"/>
    <property type="project" value="TreeGrafter"/>
</dbReference>
<accession>A0AAY5L6N3</accession>
<dbReference type="Proteomes" id="UP000265140">
    <property type="component" value="Chromosome 1"/>
</dbReference>
<dbReference type="InterPro" id="IPR042421">
    <property type="entry name" value="C3orf33-like"/>
</dbReference>
<name>A0AAY5L6N3_ESOLU</name>
<dbReference type="Ensembl" id="ENSELUT00000091154.1">
    <property type="protein sequence ID" value="ENSELUP00000094392.1"/>
    <property type="gene ID" value="ENSELUG00000036041.1"/>
</dbReference>
<reference evidence="1" key="3">
    <citation type="submission" date="2025-09" db="UniProtKB">
        <authorList>
            <consortium name="Ensembl"/>
        </authorList>
    </citation>
    <scope>IDENTIFICATION</scope>
</reference>
<dbReference type="GeneTree" id="ENSGT00940000175614"/>